<keyword evidence="2" id="KW-1003">Cell membrane</keyword>
<evidence type="ECO:0000256" key="8">
    <source>
        <dbReference type="ARBA" id="ARBA00023224"/>
    </source>
</evidence>
<keyword evidence="8" id="KW-0807">Transducer</keyword>
<dbReference type="Proteomes" id="UP000018936">
    <property type="component" value="Unassembled WGS sequence"/>
</dbReference>
<name>V8NIW8_OPHHA</name>
<protein>
    <submittedName>
        <fullName evidence="10">Olfactory receptor 10G7</fullName>
    </submittedName>
</protein>
<dbReference type="Pfam" id="PF13853">
    <property type="entry name" value="7tm_4"/>
    <property type="match status" value="1"/>
</dbReference>
<evidence type="ECO:0000313" key="10">
    <source>
        <dbReference type="EMBL" id="ETE61916.1"/>
    </source>
</evidence>
<evidence type="ECO:0000256" key="1">
    <source>
        <dbReference type="ARBA" id="ARBA00004651"/>
    </source>
</evidence>
<dbReference type="SUPFAM" id="SSF81321">
    <property type="entry name" value="Family A G protein-coupled receptor-like"/>
    <property type="match status" value="1"/>
</dbReference>
<dbReference type="OrthoDB" id="9445802at2759"/>
<evidence type="ECO:0000313" key="11">
    <source>
        <dbReference type="Proteomes" id="UP000018936"/>
    </source>
</evidence>
<evidence type="ECO:0000256" key="5">
    <source>
        <dbReference type="ARBA" id="ARBA00022725"/>
    </source>
</evidence>
<reference evidence="10 11" key="1">
    <citation type="journal article" date="2013" name="Proc. Natl. Acad. Sci. U.S.A.">
        <title>The king cobra genome reveals dynamic gene evolution and adaptation in the snake venom system.</title>
        <authorList>
            <person name="Vonk F.J."/>
            <person name="Casewell N.R."/>
            <person name="Henkel C.V."/>
            <person name="Heimberg A.M."/>
            <person name="Jansen H.J."/>
            <person name="McCleary R.J."/>
            <person name="Kerkkamp H.M."/>
            <person name="Vos R.A."/>
            <person name="Guerreiro I."/>
            <person name="Calvete J.J."/>
            <person name="Wuster W."/>
            <person name="Woods A.E."/>
            <person name="Logan J.M."/>
            <person name="Harrison R.A."/>
            <person name="Castoe T.A."/>
            <person name="de Koning A.P."/>
            <person name="Pollock D.D."/>
            <person name="Yandell M."/>
            <person name="Calderon D."/>
            <person name="Renjifo C."/>
            <person name="Currier R.B."/>
            <person name="Salgado D."/>
            <person name="Pla D."/>
            <person name="Sanz L."/>
            <person name="Hyder A.S."/>
            <person name="Ribeiro J.M."/>
            <person name="Arntzen J.W."/>
            <person name="van den Thillart G.E."/>
            <person name="Boetzer M."/>
            <person name="Pirovano W."/>
            <person name="Dirks R.P."/>
            <person name="Spaink H.P."/>
            <person name="Duboule D."/>
            <person name="McGlinn E."/>
            <person name="Kini R.M."/>
            <person name="Richardson M.K."/>
        </authorList>
    </citation>
    <scope>NUCLEOTIDE SEQUENCE</scope>
    <source>
        <tissue evidence="10">Blood</tissue>
    </source>
</reference>
<dbReference type="AlphaFoldDB" id="V8NIW8"/>
<accession>V8NIW8</accession>
<comment type="subcellular location">
    <subcellularLocation>
        <location evidence="1">Cell membrane</location>
        <topology evidence="1">Multi-pass membrane protein</topology>
    </subcellularLocation>
</comment>
<feature type="transmembrane region" description="Helical" evidence="9">
    <location>
        <begin position="168"/>
        <end position="196"/>
    </location>
</feature>
<evidence type="ECO:0000256" key="7">
    <source>
        <dbReference type="ARBA" id="ARBA00023136"/>
    </source>
</evidence>
<dbReference type="GO" id="GO:0005886">
    <property type="term" value="C:plasma membrane"/>
    <property type="evidence" value="ECO:0007669"/>
    <property type="project" value="UniProtKB-SubCell"/>
</dbReference>
<evidence type="ECO:0000256" key="6">
    <source>
        <dbReference type="ARBA" id="ARBA00022989"/>
    </source>
</evidence>
<comment type="caution">
    <text evidence="10">The sequence shown here is derived from an EMBL/GenBank/DDBJ whole genome shotgun (WGS) entry which is preliminary data.</text>
</comment>
<dbReference type="PANTHER" id="PTHR26453">
    <property type="entry name" value="OLFACTORY RECEPTOR"/>
    <property type="match status" value="1"/>
</dbReference>
<keyword evidence="10" id="KW-0675">Receptor</keyword>
<evidence type="ECO:0000256" key="3">
    <source>
        <dbReference type="ARBA" id="ARBA00022606"/>
    </source>
</evidence>
<keyword evidence="4 9" id="KW-0812">Transmembrane</keyword>
<evidence type="ECO:0000256" key="2">
    <source>
        <dbReference type="ARBA" id="ARBA00022475"/>
    </source>
</evidence>
<proteinExistence type="predicted"/>
<keyword evidence="6 9" id="KW-1133">Transmembrane helix</keyword>
<sequence length="486" mass="53930">MKEEGRCLVGIRMEIENLTSIREFLVLDLSVHHKTQMILFATILLIYSLTLLGNLAVIMLVQSNQPPNSDICYTTSTMPQMLAHLLLDHGTISFIHCAIQIYISTTFSGTECFLLAVMAYDSYLAISINITMTFQHTFCGSKHINHFFCDLPLVVKLACRDTNVTEIILFWTLVLVILRPLIIVLTSYALILFMMFQMRSMASWHKAFSMCASHLASESASNRNKQIAVFYTVVTPLANHIIYTLRNKDIHKASSKFDEGAKGGEFWEKHSFIGGGYLMEEGDGQSSYSSEEEKAPMLLHFSYLCSWATLNQSVRFNPADGYKDATVLTAGEELLSFEGAICETLPVLLTTSSTPKMMLVSCLFLSMGPRYRMMPGTFCPEAEVIWTLTRSPFPRALSFCIHRSCLKSARRSSPLVTASSNPDWAPLSSLAIEGGTRTTFSASKTLAQNVPLGETTRASSWLSKLPLGTLTSPPAFASPVKSFTAI</sequence>
<gene>
    <name evidence="10" type="primary">OR10G7</name>
    <name evidence="10" type="ORF">L345_12332</name>
</gene>
<organism evidence="10 11">
    <name type="scientific">Ophiophagus hannah</name>
    <name type="common">King cobra</name>
    <name type="synonym">Naja hannah</name>
    <dbReference type="NCBI Taxonomy" id="8665"/>
    <lineage>
        <taxon>Eukaryota</taxon>
        <taxon>Metazoa</taxon>
        <taxon>Chordata</taxon>
        <taxon>Craniata</taxon>
        <taxon>Vertebrata</taxon>
        <taxon>Euteleostomi</taxon>
        <taxon>Lepidosauria</taxon>
        <taxon>Squamata</taxon>
        <taxon>Bifurcata</taxon>
        <taxon>Unidentata</taxon>
        <taxon>Episquamata</taxon>
        <taxon>Toxicofera</taxon>
        <taxon>Serpentes</taxon>
        <taxon>Colubroidea</taxon>
        <taxon>Elapidae</taxon>
        <taxon>Elapinae</taxon>
        <taxon>Ophiophagus</taxon>
    </lineage>
</organism>
<keyword evidence="11" id="KW-1185">Reference proteome</keyword>
<evidence type="ECO:0000256" key="4">
    <source>
        <dbReference type="ARBA" id="ARBA00022692"/>
    </source>
</evidence>
<dbReference type="GO" id="GO:0004984">
    <property type="term" value="F:olfactory receptor activity"/>
    <property type="evidence" value="ECO:0007669"/>
    <property type="project" value="InterPro"/>
</dbReference>
<feature type="non-terminal residue" evidence="10">
    <location>
        <position position="1"/>
    </location>
</feature>
<feature type="transmembrane region" description="Helical" evidence="9">
    <location>
        <begin position="38"/>
        <end position="61"/>
    </location>
</feature>
<dbReference type="PRINTS" id="PR00237">
    <property type="entry name" value="GPCRRHODOPSN"/>
</dbReference>
<dbReference type="InterPro" id="IPR000725">
    <property type="entry name" value="Olfact_rcpt"/>
</dbReference>
<evidence type="ECO:0000256" key="9">
    <source>
        <dbReference type="SAM" id="Phobius"/>
    </source>
</evidence>
<keyword evidence="3" id="KW-0716">Sensory transduction</keyword>
<dbReference type="InterPro" id="IPR000276">
    <property type="entry name" value="GPCR_Rhodpsn"/>
</dbReference>
<dbReference type="Gene3D" id="1.20.1070.10">
    <property type="entry name" value="Rhodopsin 7-helix transmembrane proteins"/>
    <property type="match status" value="1"/>
</dbReference>
<dbReference type="EMBL" id="AZIM01003584">
    <property type="protein sequence ID" value="ETE61916.1"/>
    <property type="molecule type" value="Genomic_DNA"/>
</dbReference>
<dbReference type="GO" id="GO:0004930">
    <property type="term" value="F:G protein-coupled receptor activity"/>
    <property type="evidence" value="ECO:0007669"/>
    <property type="project" value="InterPro"/>
</dbReference>
<keyword evidence="5" id="KW-0552">Olfaction</keyword>
<keyword evidence="7 9" id="KW-0472">Membrane</keyword>